<feature type="transmembrane region" description="Helical" evidence="6">
    <location>
        <begin position="95"/>
        <end position="116"/>
    </location>
</feature>
<evidence type="ECO:0000256" key="3">
    <source>
        <dbReference type="ARBA" id="ARBA00022989"/>
    </source>
</evidence>
<feature type="region of interest" description="Disordered" evidence="5">
    <location>
        <begin position="234"/>
        <end position="253"/>
    </location>
</feature>
<keyword evidence="8" id="KW-1185">Reference proteome</keyword>
<dbReference type="OrthoDB" id="4205486at2759"/>
<dbReference type="AlphaFoldDB" id="A0A0F4YSN9"/>
<organism evidence="7 8">
    <name type="scientific">Rasamsonia emersonii (strain ATCC 16479 / CBS 393.64 / IMI 116815)</name>
    <dbReference type="NCBI Taxonomy" id="1408163"/>
    <lineage>
        <taxon>Eukaryota</taxon>
        <taxon>Fungi</taxon>
        <taxon>Dikarya</taxon>
        <taxon>Ascomycota</taxon>
        <taxon>Pezizomycotina</taxon>
        <taxon>Eurotiomycetes</taxon>
        <taxon>Eurotiomycetidae</taxon>
        <taxon>Eurotiales</taxon>
        <taxon>Trichocomaceae</taxon>
        <taxon>Rasamsonia</taxon>
    </lineage>
</organism>
<evidence type="ECO:0000313" key="8">
    <source>
        <dbReference type="Proteomes" id="UP000053958"/>
    </source>
</evidence>
<dbReference type="RefSeq" id="XP_013327861.1">
    <property type="nucleotide sequence ID" value="XM_013472407.1"/>
</dbReference>
<comment type="caution">
    <text evidence="7">The sequence shown here is derived from an EMBL/GenBank/DDBJ whole genome shotgun (WGS) entry which is preliminary data.</text>
</comment>
<evidence type="ECO:0000256" key="5">
    <source>
        <dbReference type="SAM" id="MobiDB-lite"/>
    </source>
</evidence>
<name>A0A0F4YSN9_RASE3</name>
<gene>
    <name evidence="7" type="ORF">T310_4755</name>
</gene>
<keyword evidence="2 6" id="KW-0812">Transmembrane</keyword>
<dbReference type="GO" id="GO:0016020">
    <property type="term" value="C:membrane"/>
    <property type="evidence" value="ECO:0007669"/>
    <property type="project" value="UniProtKB-SubCell"/>
</dbReference>
<proteinExistence type="predicted"/>
<dbReference type="EMBL" id="LASV01000193">
    <property type="protein sequence ID" value="KKA21249.1"/>
    <property type="molecule type" value="Genomic_DNA"/>
</dbReference>
<evidence type="ECO:0008006" key="9">
    <source>
        <dbReference type="Google" id="ProtNLM"/>
    </source>
</evidence>
<evidence type="ECO:0000256" key="1">
    <source>
        <dbReference type="ARBA" id="ARBA00004167"/>
    </source>
</evidence>
<keyword evidence="4 6" id="KW-0472">Membrane</keyword>
<accession>A0A0F4YSN9</accession>
<comment type="subcellular location">
    <subcellularLocation>
        <location evidence="1">Membrane</location>
        <topology evidence="1">Single-pass membrane protein</topology>
    </subcellularLocation>
</comment>
<protein>
    <recommendedName>
        <fullName evidence="9">Cytochrome oxidase c assembly-domain-containing protein</fullName>
    </recommendedName>
</protein>
<feature type="compositionally biased region" description="Low complexity" evidence="5">
    <location>
        <begin position="234"/>
        <end position="252"/>
    </location>
</feature>
<evidence type="ECO:0000256" key="6">
    <source>
        <dbReference type="SAM" id="Phobius"/>
    </source>
</evidence>
<sequence>MSRSAADATRFTATGPYVSSKTATPSAIPYRLPPGSKLSKPAASSGSNQQQEETPRQKVERLRAQARAARLAQSTSRVDRMIEIGRNVANKAHKAMIYTLIAASGVCGALTLYSIVSLTLYNRRQRALWLDRQLEQLQQARLAYTNGTATPEQLEILRNEKIGEIEKQKREEERQKRWYNRAKRYLFEGLKKEDTPDGTTATATTEDAAAAKEGNKVGVLDALNAKKAEEATTINNTNTSASASTSTSTTTAGSLDRLAENAETAAKQSARSWTSWIWGR</sequence>
<keyword evidence="3 6" id="KW-1133">Transmembrane helix</keyword>
<dbReference type="Proteomes" id="UP000053958">
    <property type="component" value="Unassembled WGS sequence"/>
</dbReference>
<evidence type="ECO:0000256" key="4">
    <source>
        <dbReference type="ARBA" id="ARBA00023136"/>
    </source>
</evidence>
<feature type="region of interest" description="Disordered" evidence="5">
    <location>
        <begin position="1"/>
        <end position="57"/>
    </location>
</feature>
<evidence type="ECO:0000313" key="7">
    <source>
        <dbReference type="EMBL" id="KKA21249.1"/>
    </source>
</evidence>
<reference evidence="7 8" key="1">
    <citation type="submission" date="2015-04" db="EMBL/GenBank/DDBJ databases">
        <authorList>
            <person name="Heijne W.H."/>
            <person name="Fedorova N.D."/>
            <person name="Nierman W.C."/>
            <person name="Vollebregt A.W."/>
            <person name="Zhao Z."/>
            <person name="Wu L."/>
            <person name="Kumar M."/>
            <person name="Stam H."/>
            <person name="van den Berg M.A."/>
            <person name="Pel H.J."/>
        </authorList>
    </citation>
    <scope>NUCLEOTIDE SEQUENCE [LARGE SCALE GENOMIC DNA]</scope>
    <source>
        <strain evidence="7 8">CBS 393.64</strain>
    </source>
</reference>
<dbReference type="InterPro" id="IPR029208">
    <property type="entry name" value="COX14"/>
</dbReference>
<dbReference type="Pfam" id="PF14880">
    <property type="entry name" value="COX14"/>
    <property type="match status" value="1"/>
</dbReference>
<evidence type="ECO:0000256" key="2">
    <source>
        <dbReference type="ARBA" id="ARBA00022692"/>
    </source>
</evidence>
<feature type="compositionally biased region" description="Polar residues" evidence="5">
    <location>
        <begin position="42"/>
        <end position="52"/>
    </location>
</feature>
<dbReference type="GeneID" id="25317102"/>